<dbReference type="InterPro" id="IPR001128">
    <property type="entry name" value="Cyt_P450"/>
</dbReference>
<keyword evidence="7" id="KW-0479">Metal-binding</keyword>
<evidence type="ECO:0000313" key="8">
    <source>
        <dbReference type="EnsemblPlants" id="EMT08840"/>
    </source>
</evidence>
<keyword evidence="6" id="KW-0472">Membrane</keyword>
<protein>
    <submittedName>
        <fullName evidence="8">Cytochrome P450 71D10</fullName>
    </submittedName>
</protein>
<accession>M8B5I2</accession>
<dbReference type="GO" id="GO:0020037">
    <property type="term" value="F:heme binding"/>
    <property type="evidence" value="ECO:0007669"/>
    <property type="project" value="InterPro"/>
</dbReference>
<dbReference type="PANTHER" id="PTHR47956">
    <property type="entry name" value="CYTOCHROME P450 71B11-RELATED"/>
    <property type="match status" value="1"/>
</dbReference>
<evidence type="ECO:0000256" key="2">
    <source>
        <dbReference type="ARBA" id="ARBA00010617"/>
    </source>
</evidence>
<dbReference type="InterPro" id="IPR036396">
    <property type="entry name" value="Cyt_P450_sf"/>
</dbReference>
<keyword evidence="3" id="KW-0812">Transmembrane</keyword>
<evidence type="ECO:0000256" key="1">
    <source>
        <dbReference type="ARBA" id="ARBA00004167"/>
    </source>
</evidence>
<dbReference type="Gene3D" id="1.10.630.10">
    <property type="entry name" value="Cytochrome P450"/>
    <property type="match status" value="1"/>
</dbReference>
<dbReference type="Pfam" id="PF00067">
    <property type="entry name" value="p450"/>
    <property type="match status" value="1"/>
</dbReference>
<proteinExistence type="inferred from homology"/>
<evidence type="ECO:0000256" key="5">
    <source>
        <dbReference type="ARBA" id="ARBA00023002"/>
    </source>
</evidence>
<dbReference type="AlphaFoldDB" id="M8B5I2"/>
<organism evidence="8">
    <name type="scientific">Aegilops tauschii</name>
    <name type="common">Tausch's goatgrass</name>
    <name type="synonym">Aegilops squarrosa</name>
    <dbReference type="NCBI Taxonomy" id="37682"/>
    <lineage>
        <taxon>Eukaryota</taxon>
        <taxon>Viridiplantae</taxon>
        <taxon>Streptophyta</taxon>
        <taxon>Embryophyta</taxon>
        <taxon>Tracheophyta</taxon>
        <taxon>Spermatophyta</taxon>
        <taxon>Magnoliopsida</taxon>
        <taxon>Liliopsida</taxon>
        <taxon>Poales</taxon>
        <taxon>Poaceae</taxon>
        <taxon>BOP clade</taxon>
        <taxon>Pooideae</taxon>
        <taxon>Triticodae</taxon>
        <taxon>Triticeae</taxon>
        <taxon>Triticinae</taxon>
        <taxon>Aegilops</taxon>
    </lineage>
</organism>
<evidence type="ECO:0000256" key="6">
    <source>
        <dbReference type="ARBA" id="ARBA00023136"/>
    </source>
</evidence>
<dbReference type="PROSITE" id="PS00086">
    <property type="entry name" value="CYTOCHROME_P450"/>
    <property type="match status" value="1"/>
</dbReference>
<evidence type="ECO:0000256" key="4">
    <source>
        <dbReference type="ARBA" id="ARBA00022989"/>
    </source>
</evidence>
<reference evidence="8" key="1">
    <citation type="submission" date="2015-06" db="UniProtKB">
        <authorList>
            <consortium name="EnsemblPlants"/>
        </authorList>
    </citation>
    <scope>IDENTIFICATION</scope>
</reference>
<dbReference type="ExpressionAtlas" id="M8B5I2">
    <property type="expression patterns" value="baseline"/>
</dbReference>
<dbReference type="PANTHER" id="PTHR47956:SF82">
    <property type="entry name" value="OS06G0642600 PROTEIN"/>
    <property type="match status" value="1"/>
</dbReference>
<dbReference type="GO" id="GO:0016705">
    <property type="term" value="F:oxidoreductase activity, acting on paired donors, with incorporation or reduction of molecular oxygen"/>
    <property type="evidence" value="ECO:0007669"/>
    <property type="project" value="InterPro"/>
</dbReference>
<dbReference type="GO" id="GO:0016020">
    <property type="term" value="C:membrane"/>
    <property type="evidence" value="ECO:0007669"/>
    <property type="project" value="UniProtKB-SubCell"/>
</dbReference>
<keyword evidence="4" id="KW-1133">Transmembrane helix</keyword>
<dbReference type="GO" id="GO:0004497">
    <property type="term" value="F:monooxygenase activity"/>
    <property type="evidence" value="ECO:0007669"/>
    <property type="project" value="UniProtKB-KW"/>
</dbReference>
<dbReference type="EnsemblPlants" id="EMT08840">
    <property type="protein sequence ID" value="EMT08840"/>
    <property type="gene ID" value="F775_22423"/>
</dbReference>
<keyword evidence="5 7" id="KW-0560">Oxidoreductase</keyword>
<keyword evidence="7" id="KW-0503">Monooxygenase</keyword>
<dbReference type="SUPFAM" id="SSF48264">
    <property type="entry name" value="Cytochrome P450"/>
    <property type="match status" value="1"/>
</dbReference>
<evidence type="ECO:0000256" key="3">
    <source>
        <dbReference type="ARBA" id="ARBA00022692"/>
    </source>
</evidence>
<sequence>MVLVNAWAIGRDAASWGPDAEEFRPERSNTHARVNHTEQSKANGSRGTDFQLVPFGAGRRMCPGITFGLAVMEVALASLLFHFDWELPGGTEELDMAEAFGITARRKSDLWLHATVVVPPLFFFFQY</sequence>
<dbReference type="InterPro" id="IPR017972">
    <property type="entry name" value="Cyt_P450_CS"/>
</dbReference>
<keyword evidence="7" id="KW-0349">Heme</keyword>
<name>M8B5I2_AEGTA</name>
<dbReference type="InterPro" id="IPR050193">
    <property type="entry name" value="Cytochrome_P450_71"/>
</dbReference>
<keyword evidence="7" id="KW-0408">Iron</keyword>
<comment type="similarity">
    <text evidence="2 7">Belongs to the cytochrome P450 family.</text>
</comment>
<dbReference type="GO" id="GO:0005506">
    <property type="term" value="F:iron ion binding"/>
    <property type="evidence" value="ECO:0007669"/>
    <property type="project" value="InterPro"/>
</dbReference>
<evidence type="ECO:0000256" key="7">
    <source>
        <dbReference type="RuleBase" id="RU000461"/>
    </source>
</evidence>
<comment type="subcellular location">
    <subcellularLocation>
        <location evidence="1">Membrane</location>
        <topology evidence="1">Single-pass membrane protein</topology>
    </subcellularLocation>
</comment>